<evidence type="ECO:0000259" key="6">
    <source>
        <dbReference type="PROSITE" id="PS51783"/>
    </source>
</evidence>
<gene>
    <name evidence="7" type="ORF">KSP39_PZI010688</name>
</gene>
<evidence type="ECO:0000256" key="1">
    <source>
        <dbReference type="ARBA" id="ARBA00022574"/>
    </source>
</evidence>
<feature type="domain" description="BEACH" evidence="5">
    <location>
        <begin position="2179"/>
        <end position="2467"/>
    </location>
</feature>
<dbReference type="InterPro" id="IPR050865">
    <property type="entry name" value="BEACH_Domain"/>
</dbReference>
<dbReference type="PANTHER" id="PTHR13743:SF157">
    <property type="entry name" value="BEACH DOMAIN-CONTAINING PROTEIN C2"/>
    <property type="match status" value="1"/>
</dbReference>
<keyword evidence="8" id="KW-1185">Reference proteome</keyword>
<dbReference type="PROSITE" id="PS50197">
    <property type="entry name" value="BEACH"/>
    <property type="match status" value="1"/>
</dbReference>
<dbReference type="Gene3D" id="1.10.1540.10">
    <property type="entry name" value="BEACH domain"/>
    <property type="match status" value="1"/>
</dbReference>
<comment type="caution">
    <text evidence="7">The sequence shown here is derived from an EMBL/GenBank/DDBJ whole genome shotgun (WGS) entry which is preliminary data.</text>
</comment>
<feature type="compositionally biased region" description="Polar residues" evidence="4">
    <location>
        <begin position="102"/>
        <end position="118"/>
    </location>
</feature>
<dbReference type="InterPro" id="IPR013320">
    <property type="entry name" value="ConA-like_dom_sf"/>
</dbReference>
<feature type="region of interest" description="Disordered" evidence="4">
    <location>
        <begin position="2664"/>
        <end position="2694"/>
    </location>
</feature>
<evidence type="ECO:0000313" key="7">
    <source>
        <dbReference type="EMBL" id="KAK8941271.1"/>
    </source>
</evidence>
<dbReference type="Pfam" id="PF14844">
    <property type="entry name" value="PH_BEACH"/>
    <property type="match status" value="1"/>
</dbReference>
<dbReference type="InterPro" id="IPR001680">
    <property type="entry name" value="WD40_rpt"/>
</dbReference>
<dbReference type="InterPro" id="IPR031570">
    <property type="entry name" value="NBEA/BDCP_DUF4704"/>
</dbReference>
<dbReference type="SMART" id="SM00320">
    <property type="entry name" value="WD40"/>
    <property type="match status" value="4"/>
</dbReference>
<accession>A0AAP0BJK0</accession>
<organism evidence="7 8">
    <name type="scientific">Platanthera zijinensis</name>
    <dbReference type="NCBI Taxonomy" id="2320716"/>
    <lineage>
        <taxon>Eukaryota</taxon>
        <taxon>Viridiplantae</taxon>
        <taxon>Streptophyta</taxon>
        <taxon>Embryophyta</taxon>
        <taxon>Tracheophyta</taxon>
        <taxon>Spermatophyta</taxon>
        <taxon>Magnoliopsida</taxon>
        <taxon>Liliopsida</taxon>
        <taxon>Asparagales</taxon>
        <taxon>Orchidaceae</taxon>
        <taxon>Orchidoideae</taxon>
        <taxon>Orchideae</taxon>
        <taxon>Orchidinae</taxon>
        <taxon>Platanthera</taxon>
    </lineage>
</organism>
<dbReference type="CDD" id="cd06071">
    <property type="entry name" value="Beach"/>
    <property type="match status" value="1"/>
</dbReference>
<reference evidence="7 8" key="1">
    <citation type="journal article" date="2022" name="Nat. Plants">
        <title>Genomes of leafy and leafless Platanthera orchids illuminate the evolution of mycoheterotrophy.</title>
        <authorList>
            <person name="Li M.H."/>
            <person name="Liu K.W."/>
            <person name="Li Z."/>
            <person name="Lu H.C."/>
            <person name="Ye Q.L."/>
            <person name="Zhang D."/>
            <person name="Wang J.Y."/>
            <person name="Li Y.F."/>
            <person name="Zhong Z.M."/>
            <person name="Liu X."/>
            <person name="Yu X."/>
            <person name="Liu D.K."/>
            <person name="Tu X.D."/>
            <person name="Liu B."/>
            <person name="Hao Y."/>
            <person name="Liao X.Y."/>
            <person name="Jiang Y.T."/>
            <person name="Sun W.H."/>
            <person name="Chen J."/>
            <person name="Chen Y.Q."/>
            <person name="Ai Y."/>
            <person name="Zhai J.W."/>
            <person name="Wu S.S."/>
            <person name="Zhou Z."/>
            <person name="Hsiao Y.Y."/>
            <person name="Wu W.L."/>
            <person name="Chen Y.Y."/>
            <person name="Lin Y.F."/>
            <person name="Hsu J.L."/>
            <person name="Li C.Y."/>
            <person name="Wang Z.W."/>
            <person name="Zhao X."/>
            <person name="Zhong W.Y."/>
            <person name="Ma X.K."/>
            <person name="Ma L."/>
            <person name="Huang J."/>
            <person name="Chen G.Z."/>
            <person name="Huang M.Z."/>
            <person name="Huang L."/>
            <person name="Peng D.H."/>
            <person name="Luo Y.B."/>
            <person name="Zou S.Q."/>
            <person name="Chen S.P."/>
            <person name="Lan S."/>
            <person name="Tsai W.C."/>
            <person name="Van de Peer Y."/>
            <person name="Liu Z.J."/>
        </authorList>
    </citation>
    <scope>NUCLEOTIDE SEQUENCE [LARGE SCALE GENOMIC DNA]</scope>
    <source>
        <strain evidence="7">Lor287</strain>
    </source>
</reference>
<dbReference type="EMBL" id="JBBWWQ010000008">
    <property type="protein sequence ID" value="KAK8941271.1"/>
    <property type="molecule type" value="Genomic_DNA"/>
</dbReference>
<dbReference type="SUPFAM" id="SSF50978">
    <property type="entry name" value="WD40 repeat-like"/>
    <property type="match status" value="1"/>
</dbReference>
<dbReference type="PROSITE" id="PS50294">
    <property type="entry name" value="WD_REPEATS_REGION"/>
    <property type="match status" value="1"/>
</dbReference>
<dbReference type="SUPFAM" id="SSF49899">
    <property type="entry name" value="Concanavalin A-like lectins/glucanases"/>
    <property type="match status" value="1"/>
</dbReference>
<evidence type="ECO:0000256" key="2">
    <source>
        <dbReference type="ARBA" id="ARBA00022737"/>
    </source>
</evidence>
<dbReference type="Pfam" id="PF20426">
    <property type="entry name" value="NBCH_WD40"/>
    <property type="match status" value="1"/>
</dbReference>
<dbReference type="InterPro" id="IPR011993">
    <property type="entry name" value="PH-like_dom_sf"/>
</dbReference>
<sequence>MEDDPLDATAAASAATLGGGSPSGENRLMLELTSSSSSLNEEDLFEPVSLRDLDPAVPELNLADASVHSSVDSGGEIDAGGALTSEMNPDVNFYNHPIKSSSSTASLDSYPYASSSVGSPAKPRARQITLPDIPLEVMHLVDSVIMGRSDGMDKLKAMVSGVESLEVSRSVVDALLATMCGVEVLDEMAGTGFEESTPSVMLTSRAAVVAVELIPWLPWEGDSEFYMSPLTRLVKGLFLILNSCTRNRVMCSSSDLLSSLLGSTEKLLLDSTDRVRWSAWPLFYCLQILGGHSLSVIDLELWLNLIKKSIVSEWSTPLILSLENAMGSEETRGPACTFEFDGNCSGLLAPGENRWPFSNGYAFVTWIYLDLLEEVSVDPSTRTTAAAGASGSSKFAGQVPSQIPRIFSFVSADNYWVESYFYGQFLVVEIGAGKGKKSFTRFTHEFKSQCWYFIGLEHSYKQSLLGKAECEIRLYVDGKLQEIRPFDLPRTSKPLSFCCIGSNPPPTLPGLQRRKPQCPLFGEMGPVYIFKEPIGPDIMARLASRGGDVLPSFGSGAGTPWMAVNERVRSLAEESSALNTEIGGSLHLLYHPCLLNGQICPDASPSFAAGIQHRHAEVLGKVNVATRVRLSESLWALASCGPMALLPLIVSEVQIDSLEPKIGDLSLALATSSLSVPIFRIISMAIQHPGNKEQLSRVRAPEVLSKILSYMLKIRSNSEVGKLIRSSDEDLVAAIASLCQDQKHNYPLKVQLFSTLLLDLKVWGVCNYGLQKKHLSSLADMVFTESSAMRDANALHVLLDGCRRCFWVIHENDCIDTFSLLGGPRPVGELNALVDELLVVIELLVGASSSSMENNDIRCLLGFLVDCPQPNQVARVLHLIYRLIVQPNAARAQIFAHSFISFGGIETLLILLQREAKIGNHNVMDNHCLNVNSKVSIEDSRLATTTSKAPAKIDEPEFITHKELGLGELNEHSQSIINGSNSVNISLATNSERTTSASESQFLKSLGGIRFSVNAESSRSNAFNIDNGDGVVVAIINLLGALVSSGNLKFNSNTSSLSVPNSFLSNGLFEEGSTMFDDRVSLLLFALQKAFQAAPQRLMTTNIHMAFMAASVSTSSDDGLNIYDCGHRLEHVQLLVVLLRALPYANRTFQIHTIQDLLFLACSHPQNRSSLICLAEWPEWILEVLISNYEMASTRDLYDVSIVEIEDLIYNFLVIILEHSMRRKDGWKDVEATIHCAEWLTMNGGSSTGELRARREAALPIIRRRVLGGLMDFAAWELSAQTQIVAAAAACFSKASPQDAKAEAEHAAQLTVALAENAIVILMLVEDHLRLQGQMYCTSHASDFVESSTSISSMNLIHSSFTTGEEYQGTVGSRKTSLSPQAGGVSFDVLASEADENGQVSAAVMERFSAAAAAEPFESVRCAFVSYGSCISDLAMGWKKRSRMWYGVGLPFNTTFGGGASGWESWKSALEKDSSGKWIELPLVKKSVIMLQALLLDESGVGSGLGIGGGSGIGMGGMNALYHLLDSDQPFLCMLRMILLSMREDDNGEGDIFVRSTQMNDAISEGISYQSGHPKSLGHSDWLSKRKPRSALLWSVLGPLLNMPVSESKRQRVLVACCILYSEVWHAIGRNRKPIRKQYVEAILPPFVAVLRRWRPVLAGIHELTSLEVQNPLMADDPALSADALPLEAALAMISPGWSAAFASPPAALALAMIAAGASSGETAPPPRNTPYRRETSLFERKSARLHTFSSFQKPLETSTKSLRMPKDKAAAKAAALAAARDIERNAKIGSGRGLSAVAMATSAQRRSSSDIERSKRWSISEAMGAAWIECLQPFDSKSVSGRDLSALCYRYVALLVSSFALARNMQRVEMERLAQADKLDRYRVYIGTQAWRKLVCCLLEMNQLFGHFGDQLGNAKLEFWDLDKTESSCRMRRFFKKNYKMFHYLCKAAHCEDNMQPKSLEASDDIGASVTIHIPSDTTIMTLEAMPMNKGNEDENQPGSIIVGDNIGNQHMLSTVDQSLNGAILSRKSGASVDQNLVQPASGLAPGYAPSEANERIILELPSVMVRPLNVVCGTFQITSMRINFIVDERAADESVAESFSASFQDKEQSKDRSWSISSLCKIFCRRYLVRRSALEIFMADRSNYFFDFGSCEGRKNAYCAIIQANPPHLHNIFLTQKLPEQILKKTQLMERWARWEISNFEYLMELNTLAGRSYNDITQYPIFPWVLADYYSKTLNLEDPSSYRDLSKPIGALNPDRLKKFQERYSSFDDPIIPKFHYGSHYSSAKTVLYFLVRIEPFTTLSTKLLGGFNPTDQIFSDVGLSWKNVLEEITDVKELVPEMFYLPETLTNENNIDFGINQLGRWQASVKLPPWADNSIDFIYKHRRALESEHVSSHLHEWIDLIFGYKQRGEEAVSANNVFFYTSYEGAVDIDKITDPVRRCDSRKKMAYYGHIPSQLLSVPHLNRKPLAEILHLQVIFRNPTEVRPYPIPHPELCNIPASSICASPDSILVVDLLAPAANIVQHKWQPNTPDGHGNPFLFDQGKATTGSVGGALVRIFKGPTGSVSEDWHFSRALAFPSSGIRSSAIVAITHDKEIITGGHADNSVKLISADEGKTIETASAHSAPVTCLALSPDASYLVTGSRDATVLLWKLHQVSLSQVNKGLEPSSPSPKTSTPTMTSAGNINRDNHNRRIEGPMHVLRGHRGEVVCCAINSDVGIIASSSRSTGVLLHTLKRGRLLRKLNILEAHVVCISSQGVVLIWNEREKMFSTFTVNGTPICTTTLSFSGRVTCIEISLDGENALIGTSSCKDVKAKSEGAVEGDLQESEISNVYDFSSSDNGQIIAVPSICFLNLHSLKVFHTFDLDKEQDITAFALSKDNMQLLVTTANKQLIVFTNPTVSMLKLQQHVNSSP</sequence>
<dbReference type="CDD" id="cd01201">
    <property type="entry name" value="PH_BEACH"/>
    <property type="match status" value="1"/>
</dbReference>
<dbReference type="InterPro" id="IPR036322">
    <property type="entry name" value="WD40_repeat_dom_sf"/>
</dbReference>
<dbReference type="Pfam" id="PF15787">
    <property type="entry name" value="DUF4704"/>
    <property type="match status" value="2"/>
</dbReference>
<name>A0AAP0BJK0_9ASPA</name>
<feature type="compositionally biased region" description="Low complexity" evidence="4">
    <location>
        <begin position="7"/>
        <end position="16"/>
    </location>
</feature>
<proteinExistence type="predicted"/>
<dbReference type="InterPro" id="IPR000409">
    <property type="entry name" value="BEACH_dom"/>
</dbReference>
<dbReference type="SUPFAM" id="SSF50729">
    <property type="entry name" value="PH domain-like"/>
    <property type="match status" value="1"/>
</dbReference>
<dbReference type="InterPro" id="IPR046851">
    <property type="entry name" value="NBCH_WD40"/>
</dbReference>
<evidence type="ECO:0000256" key="4">
    <source>
        <dbReference type="SAM" id="MobiDB-lite"/>
    </source>
</evidence>
<protein>
    <recommendedName>
        <fullName evidence="9">BEACH domain-containing protein C2</fullName>
    </recommendedName>
</protein>
<dbReference type="FunFam" id="1.10.1540.10:FF:000001">
    <property type="entry name" value="neurobeachin isoform X1"/>
    <property type="match status" value="1"/>
</dbReference>
<dbReference type="InterPro" id="IPR015943">
    <property type="entry name" value="WD40/YVTN_repeat-like_dom_sf"/>
</dbReference>
<dbReference type="InterPro" id="IPR023362">
    <property type="entry name" value="PH-BEACH_dom"/>
</dbReference>
<keyword evidence="1 3" id="KW-0853">WD repeat</keyword>
<dbReference type="InterPro" id="IPR036372">
    <property type="entry name" value="BEACH_dom_sf"/>
</dbReference>
<keyword evidence="2" id="KW-0677">Repeat</keyword>
<dbReference type="SUPFAM" id="SSF81837">
    <property type="entry name" value="BEACH domain"/>
    <property type="match status" value="1"/>
</dbReference>
<dbReference type="Gene3D" id="2.30.29.30">
    <property type="entry name" value="Pleckstrin-homology domain (PH domain)/Phosphotyrosine-binding domain (PTB)"/>
    <property type="match status" value="1"/>
</dbReference>
<feature type="repeat" description="WD" evidence="3">
    <location>
        <begin position="2622"/>
        <end position="2663"/>
    </location>
</feature>
<feature type="region of interest" description="Disordered" evidence="4">
    <location>
        <begin position="1"/>
        <end position="27"/>
    </location>
</feature>
<dbReference type="SMART" id="SM01026">
    <property type="entry name" value="Beach"/>
    <property type="match status" value="1"/>
</dbReference>
<feature type="compositionally biased region" description="Low complexity" evidence="4">
    <location>
        <begin position="2669"/>
        <end position="2683"/>
    </location>
</feature>
<feature type="region of interest" description="Disordered" evidence="4">
    <location>
        <begin position="102"/>
        <end position="123"/>
    </location>
</feature>
<dbReference type="Pfam" id="PF02138">
    <property type="entry name" value="Beach"/>
    <property type="match status" value="1"/>
</dbReference>
<evidence type="ECO:0000259" key="5">
    <source>
        <dbReference type="PROSITE" id="PS50197"/>
    </source>
</evidence>
<dbReference type="Proteomes" id="UP001418222">
    <property type="component" value="Unassembled WGS sequence"/>
</dbReference>
<evidence type="ECO:0000256" key="3">
    <source>
        <dbReference type="PROSITE-ProRule" id="PRU00221"/>
    </source>
</evidence>
<dbReference type="PROSITE" id="PS51783">
    <property type="entry name" value="PH_BEACH"/>
    <property type="match status" value="1"/>
</dbReference>
<evidence type="ECO:0008006" key="9">
    <source>
        <dbReference type="Google" id="ProtNLM"/>
    </source>
</evidence>
<dbReference type="PANTHER" id="PTHR13743">
    <property type="entry name" value="BEIGE/BEACH-RELATED"/>
    <property type="match status" value="1"/>
</dbReference>
<dbReference type="Gene3D" id="2.130.10.10">
    <property type="entry name" value="YVTN repeat-like/Quinoprotein amine dehydrogenase"/>
    <property type="match status" value="2"/>
</dbReference>
<dbReference type="PROSITE" id="PS50082">
    <property type="entry name" value="WD_REPEATS_2"/>
    <property type="match status" value="1"/>
</dbReference>
<evidence type="ECO:0000313" key="8">
    <source>
        <dbReference type="Proteomes" id="UP001418222"/>
    </source>
</evidence>
<feature type="domain" description="BEACH-type PH" evidence="6">
    <location>
        <begin position="2053"/>
        <end position="2164"/>
    </location>
</feature>